<dbReference type="InterPro" id="IPR029044">
    <property type="entry name" value="Nucleotide-diphossugar_trans"/>
</dbReference>
<proteinExistence type="predicted"/>
<evidence type="ECO:0000313" key="4">
    <source>
        <dbReference type="Proteomes" id="UP000559010"/>
    </source>
</evidence>
<gene>
    <name evidence="3" type="ORF">HH304_20085</name>
</gene>
<keyword evidence="3" id="KW-0808">Transferase</keyword>
<evidence type="ECO:0000313" key="3">
    <source>
        <dbReference type="EMBL" id="NMM50719.1"/>
    </source>
</evidence>
<dbReference type="Pfam" id="PF00535">
    <property type="entry name" value="Glycos_transf_2"/>
    <property type="match status" value="1"/>
</dbReference>
<dbReference type="Gene3D" id="3.90.550.10">
    <property type="entry name" value="Spore Coat Polysaccharide Biosynthesis Protein SpsA, Chain A"/>
    <property type="match status" value="1"/>
</dbReference>
<dbReference type="InterPro" id="IPR050256">
    <property type="entry name" value="Glycosyltransferase_2"/>
</dbReference>
<accession>A0A848J8L5</accession>
<feature type="transmembrane region" description="Helical" evidence="1">
    <location>
        <begin position="317"/>
        <end position="336"/>
    </location>
</feature>
<feature type="transmembrane region" description="Helical" evidence="1">
    <location>
        <begin position="6"/>
        <end position="28"/>
    </location>
</feature>
<dbReference type="SUPFAM" id="SSF53448">
    <property type="entry name" value="Nucleotide-diphospho-sugar transferases"/>
    <property type="match status" value="1"/>
</dbReference>
<protein>
    <submittedName>
        <fullName evidence="3">Glycosyltransferase</fullName>
    </submittedName>
</protein>
<dbReference type="GO" id="GO:0016740">
    <property type="term" value="F:transferase activity"/>
    <property type="evidence" value="ECO:0007669"/>
    <property type="project" value="UniProtKB-KW"/>
</dbReference>
<feature type="transmembrane region" description="Helical" evidence="1">
    <location>
        <begin position="348"/>
        <end position="368"/>
    </location>
</feature>
<name>A0A848J8L5_9BACT</name>
<dbReference type="PANTHER" id="PTHR48090">
    <property type="entry name" value="UNDECAPRENYL-PHOSPHATE 4-DEOXY-4-FORMAMIDO-L-ARABINOSE TRANSFERASE-RELATED"/>
    <property type="match status" value="1"/>
</dbReference>
<keyword evidence="1" id="KW-1133">Transmembrane helix</keyword>
<dbReference type="InterPro" id="IPR001173">
    <property type="entry name" value="Glyco_trans_2-like"/>
</dbReference>
<feature type="domain" description="Glycosyltransferase 2-like" evidence="2">
    <location>
        <begin position="44"/>
        <end position="208"/>
    </location>
</feature>
<reference evidence="3 4" key="1">
    <citation type="submission" date="2020-04" db="EMBL/GenBank/DDBJ databases">
        <title>Flammeovirgaceae bacterium KN852 isolated from deep sea.</title>
        <authorList>
            <person name="Zhang D.-C."/>
        </authorList>
    </citation>
    <scope>NUCLEOTIDE SEQUENCE [LARGE SCALE GENOMIC DNA]</scope>
    <source>
        <strain evidence="3 4">KN852</strain>
    </source>
</reference>
<keyword evidence="1" id="KW-0812">Transmembrane</keyword>
<dbReference type="Proteomes" id="UP000559010">
    <property type="component" value="Unassembled WGS sequence"/>
</dbReference>
<organism evidence="3 4">
    <name type="scientific">Marinigracilibium pacificum</name>
    <dbReference type="NCBI Taxonomy" id="2729599"/>
    <lineage>
        <taxon>Bacteria</taxon>
        <taxon>Pseudomonadati</taxon>
        <taxon>Bacteroidota</taxon>
        <taxon>Cytophagia</taxon>
        <taxon>Cytophagales</taxon>
        <taxon>Flammeovirgaceae</taxon>
        <taxon>Marinigracilibium</taxon>
    </lineage>
</organism>
<feature type="transmembrane region" description="Helical" evidence="1">
    <location>
        <begin position="290"/>
        <end position="311"/>
    </location>
</feature>
<evidence type="ECO:0000256" key="1">
    <source>
        <dbReference type="SAM" id="Phobius"/>
    </source>
</evidence>
<comment type="caution">
    <text evidence="3">The sequence shown here is derived from an EMBL/GenBank/DDBJ whole genome shotgun (WGS) entry which is preliminary data.</text>
</comment>
<sequence>METMIYLIFCFLTILYSLYLLSSLKYIVVRESDPEVKSLHKVYVVVPFRNEEQKLPALLKSIDRLAFNEFDFNIILVNDHSEDQSLQICEDWINSTDNKSILLSLSDTFGKKAAIRKAIELADSDALILTTDADCTFGEYWIDAMLKAFCEDPKTALLVGPVWIRSKSGILRLFQTYEFAALQGVTMSTIGGGQPIMCNAANLMFRRKDYFQAIDDGMNMDQVSGDDIFLLQSILKLHGAESIKYCHDRKAVVQTDPVDNWTDLYHQRIRWSGKWKAGSQPVNIKLSGGLIFMMYVFLLISIILLVSNFVFYKSLIVLLPIMLKTICELVFLRKVFSFFGKSFHVNRVFLLAVIYPLYSVFFGTLSLFRGFEWKDRKADHSGIWGIEKPGSQI</sequence>
<dbReference type="EMBL" id="JABBNU010000015">
    <property type="protein sequence ID" value="NMM50719.1"/>
    <property type="molecule type" value="Genomic_DNA"/>
</dbReference>
<evidence type="ECO:0000259" key="2">
    <source>
        <dbReference type="Pfam" id="PF00535"/>
    </source>
</evidence>
<dbReference type="AlphaFoldDB" id="A0A848J8L5"/>
<keyword evidence="1" id="KW-0472">Membrane</keyword>
<keyword evidence="4" id="KW-1185">Reference proteome</keyword>